<dbReference type="Gene3D" id="3.90.25.10">
    <property type="entry name" value="UDP-galactose 4-epimerase, domain 1"/>
    <property type="match status" value="1"/>
</dbReference>
<dbReference type="SUPFAM" id="SSF51735">
    <property type="entry name" value="NAD(P)-binding Rossmann-fold domains"/>
    <property type="match status" value="1"/>
</dbReference>
<evidence type="ECO:0000256" key="2">
    <source>
        <dbReference type="ARBA" id="ARBA00022857"/>
    </source>
</evidence>
<dbReference type="InterPro" id="IPR036291">
    <property type="entry name" value="NAD(P)-bd_dom_sf"/>
</dbReference>
<dbReference type="OrthoDB" id="4793041at2759"/>
<reference evidence="4" key="1">
    <citation type="submission" date="2020-03" db="EMBL/GenBank/DDBJ databases">
        <authorList>
            <person name="He L."/>
        </authorList>
    </citation>
    <scope>NUCLEOTIDE SEQUENCE</scope>
    <source>
        <strain evidence="4">CkLH20</strain>
    </source>
</reference>
<organism evidence="4 5">
    <name type="scientific">Colletotrichum karsti</name>
    <dbReference type="NCBI Taxonomy" id="1095194"/>
    <lineage>
        <taxon>Eukaryota</taxon>
        <taxon>Fungi</taxon>
        <taxon>Dikarya</taxon>
        <taxon>Ascomycota</taxon>
        <taxon>Pezizomycotina</taxon>
        <taxon>Sordariomycetes</taxon>
        <taxon>Hypocreomycetidae</taxon>
        <taxon>Glomerellales</taxon>
        <taxon>Glomerellaceae</taxon>
        <taxon>Colletotrichum</taxon>
        <taxon>Colletotrichum boninense species complex</taxon>
    </lineage>
</organism>
<gene>
    <name evidence="4" type="ORF">CkaCkLH20_06095</name>
</gene>
<evidence type="ECO:0000313" key="5">
    <source>
        <dbReference type="Proteomes" id="UP000781932"/>
    </source>
</evidence>
<dbReference type="CDD" id="cd05251">
    <property type="entry name" value="NmrA_like_SDR_a"/>
    <property type="match status" value="1"/>
</dbReference>
<protein>
    <submittedName>
        <fullName evidence="4">NmrA-like family domain-containing protein</fullName>
    </submittedName>
</protein>
<keyword evidence="2" id="KW-0521">NADP</keyword>
<dbReference type="EMBL" id="JAATWM020000017">
    <property type="protein sequence ID" value="KAF9876687.1"/>
    <property type="molecule type" value="Genomic_DNA"/>
</dbReference>
<reference evidence="4" key="2">
    <citation type="submission" date="2020-11" db="EMBL/GenBank/DDBJ databases">
        <title>Whole genome sequencing of Colletotrichum sp.</title>
        <authorList>
            <person name="Li H."/>
        </authorList>
    </citation>
    <scope>NUCLEOTIDE SEQUENCE</scope>
    <source>
        <strain evidence="4">CkLH20</strain>
    </source>
</reference>
<dbReference type="Pfam" id="PF05368">
    <property type="entry name" value="NmrA"/>
    <property type="match status" value="1"/>
</dbReference>
<feature type="domain" description="NmrA-like" evidence="3">
    <location>
        <begin position="10"/>
        <end position="290"/>
    </location>
</feature>
<name>A0A9P6I4A9_9PEZI</name>
<dbReference type="InterPro" id="IPR008030">
    <property type="entry name" value="NmrA-like"/>
</dbReference>
<dbReference type="GeneID" id="62161886"/>
<evidence type="ECO:0000256" key="1">
    <source>
        <dbReference type="ARBA" id="ARBA00006328"/>
    </source>
</evidence>
<dbReference type="RefSeq" id="XP_038746148.1">
    <property type="nucleotide sequence ID" value="XM_038888812.1"/>
</dbReference>
<dbReference type="Proteomes" id="UP000781932">
    <property type="component" value="Unassembled WGS sequence"/>
</dbReference>
<proteinExistence type="inferred from homology"/>
<accession>A0A9P6I4A9</accession>
<evidence type="ECO:0000313" key="4">
    <source>
        <dbReference type="EMBL" id="KAF9876687.1"/>
    </source>
</evidence>
<comment type="similarity">
    <text evidence="1">Belongs to the NmrA-type oxidoreductase family.</text>
</comment>
<dbReference type="InterPro" id="IPR051164">
    <property type="entry name" value="NmrA-like_oxidored"/>
</dbReference>
<sequence>MPTLDQEQPNLITVLGATGNQGQGVVRALLDSTHPFQVRAVTRNPDGLAARNLLELVGHHKRLTLIRGDVYDSDSLVRAFEGSYGVFAMTQSFIPGTVYHKEEDLRHELEAGRNIVNAAEKTGVKHFIFSSLPNIQKASNGRYSKVFHFDFKSQIDEWARERLPAVTTLIPGLFYDNLQWPNYCRRDDDGTVRFCAAVSETTVGEWVDVEYDVGIFVRAGTAKTASKTYPIGSPKVAFGKLPGILSTVMGVPARYERISLEEWTSTVVSVAGKGFEEDIRQMVQWVGDAPADLICYGTMYPGDDHSWEDLGVRASTFEEWILRTNWQGP</sequence>
<dbReference type="PANTHER" id="PTHR42748">
    <property type="entry name" value="NITROGEN METABOLITE REPRESSION PROTEIN NMRA FAMILY MEMBER"/>
    <property type="match status" value="1"/>
</dbReference>
<dbReference type="AlphaFoldDB" id="A0A9P6I4A9"/>
<dbReference type="Gene3D" id="3.40.50.720">
    <property type="entry name" value="NAD(P)-binding Rossmann-like Domain"/>
    <property type="match status" value="1"/>
</dbReference>
<dbReference type="PANTHER" id="PTHR42748:SF7">
    <property type="entry name" value="NMRA LIKE REDOX SENSOR 1-RELATED"/>
    <property type="match status" value="1"/>
</dbReference>
<keyword evidence="5" id="KW-1185">Reference proteome</keyword>
<comment type="caution">
    <text evidence="4">The sequence shown here is derived from an EMBL/GenBank/DDBJ whole genome shotgun (WGS) entry which is preliminary data.</text>
</comment>
<evidence type="ECO:0000259" key="3">
    <source>
        <dbReference type="Pfam" id="PF05368"/>
    </source>
</evidence>